<feature type="coiled-coil region" evidence="5">
    <location>
        <begin position="131"/>
        <end position="197"/>
    </location>
</feature>
<evidence type="ECO:0000256" key="4">
    <source>
        <dbReference type="ARBA" id="ARBA00023242"/>
    </source>
</evidence>
<dbReference type="InterPro" id="IPR040107">
    <property type="entry name" value="Snu23"/>
</dbReference>
<reference evidence="7" key="1">
    <citation type="journal article" date="2006" name="Proc. Natl. Acad. Sci. U.S.A.">
        <title>Genome analysis of the smallest free-living eukaryote Ostreococcus tauri unveils many unique features.</title>
        <authorList>
            <person name="Derelle E."/>
            <person name="Ferraz C."/>
            <person name="Rombauts S."/>
            <person name="Rouze P."/>
            <person name="Worden A.Z."/>
            <person name="Robbens S."/>
            <person name="Partensky F."/>
            <person name="Degroeve S."/>
            <person name="Echeynie S."/>
            <person name="Cooke R."/>
            <person name="Saeys Y."/>
            <person name="Wuyts J."/>
            <person name="Jabbari K."/>
            <person name="Bowler C."/>
            <person name="Panaud O."/>
            <person name="Piegu B."/>
            <person name="Ball S.G."/>
            <person name="Ral J.-P."/>
            <person name="Bouget F.-Y."/>
            <person name="Piganeau G."/>
            <person name="De Baets B."/>
            <person name="Picard A."/>
            <person name="Delseny M."/>
            <person name="Demaille J."/>
            <person name="Van de Peer Y."/>
            <person name="Moreau H."/>
        </authorList>
    </citation>
    <scope>NUCLEOTIDE SEQUENCE [LARGE SCALE GENOMIC DNA]</scope>
    <source>
        <strain evidence="7">OTTH 0595 / CCAP 157/2 / RCC745</strain>
    </source>
</reference>
<evidence type="ECO:0000256" key="1">
    <source>
        <dbReference type="ARBA" id="ARBA00022723"/>
    </source>
</evidence>
<dbReference type="STRING" id="70448.A0A090M082"/>
<dbReference type="EMBL" id="CAID01000004">
    <property type="protein sequence ID" value="CEF97586.1"/>
    <property type="molecule type" value="Genomic_DNA"/>
</dbReference>
<dbReference type="InParanoid" id="A0A090M082"/>
<name>A0A090M082_OSTTA</name>
<keyword evidence="2" id="KW-0863">Zinc-finger</keyword>
<evidence type="ECO:0000313" key="6">
    <source>
        <dbReference type="EMBL" id="CEF97586.1"/>
    </source>
</evidence>
<keyword evidence="5" id="KW-0175">Coiled coil</keyword>
<protein>
    <submittedName>
        <fullName evidence="6">Unnamed product</fullName>
    </submittedName>
</protein>
<dbReference type="PANTHER" id="PTHR45986">
    <property type="entry name" value="ZINC FINGER MATRIN-TYPE PROTEIN 2"/>
    <property type="match status" value="1"/>
</dbReference>
<dbReference type="FunCoup" id="A0A090M082">
    <property type="interactions" value="1506"/>
</dbReference>
<keyword evidence="1" id="KW-0479">Metal-binding</keyword>
<sequence length="217" mass="23622">MGAPAGVDNTQRRRWDRDVYAARAIEREGAATAREGETTRAIGRRASRGGGLMIRDDLRLDNVIARDYERDLASRVGSRQIVNAETGAGMGFQCAETGAILHDSSAYLDHINGKKQMKARGVSMRVERSTVEQVKAKFDEVKKRKAAAAKNEGKGFEERLAIAYEDEDAARARKKAKEAAKKAKKKAEEEAKMAELGGLDPEMAAMMGFAGFGGGKK</sequence>
<proteinExistence type="predicted"/>
<organism evidence="6 7">
    <name type="scientific">Ostreococcus tauri</name>
    <name type="common">Marine green alga</name>
    <dbReference type="NCBI Taxonomy" id="70448"/>
    <lineage>
        <taxon>Eukaryota</taxon>
        <taxon>Viridiplantae</taxon>
        <taxon>Chlorophyta</taxon>
        <taxon>Mamiellophyceae</taxon>
        <taxon>Mamiellales</taxon>
        <taxon>Bathycoccaceae</taxon>
        <taxon>Ostreococcus</taxon>
    </lineage>
</organism>
<reference evidence="6 7" key="2">
    <citation type="journal article" date="2014" name="BMC Genomics">
        <title>An improved genome of the model marine alga Ostreococcus tauri unfolds by assessing Illumina de novo assemblies.</title>
        <authorList>
            <person name="Blanc-Mathieu R."/>
            <person name="Verhelst B."/>
            <person name="Derelle E."/>
            <person name="Rombauts S."/>
            <person name="Bouget F.Y."/>
            <person name="Carre I."/>
            <person name="Chateau A."/>
            <person name="Eyre-Walker A."/>
            <person name="Grimsley N."/>
            <person name="Moreau H."/>
            <person name="Piegu B."/>
            <person name="Rivals E."/>
            <person name="Schackwitz W."/>
            <person name="Van de Peer Y."/>
            <person name="Piganeau G."/>
        </authorList>
    </citation>
    <scope>NUCLEOTIDE SEQUENCE [LARGE SCALE GENOMIC DNA]</scope>
    <source>
        <strain evidence="7">OTTH 0595 / CCAP 157/2 / RCC745</strain>
    </source>
</reference>
<dbReference type="KEGG" id="ota:OT_ostta04g02570"/>
<evidence type="ECO:0000313" key="7">
    <source>
        <dbReference type="Proteomes" id="UP000009170"/>
    </source>
</evidence>
<dbReference type="GO" id="GO:0008270">
    <property type="term" value="F:zinc ion binding"/>
    <property type="evidence" value="ECO:0007669"/>
    <property type="project" value="UniProtKB-KW"/>
</dbReference>
<dbReference type="PANTHER" id="PTHR45986:SF1">
    <property type="entry name" value="ZINC FINGER MATRIN-TYPE PROTEIN 2"/>
    <property type="match status" value="1"/>
</dbReference>
<dbReference type="GeneID" id="9834363"/>
<dbReference type="GO" id="GO:0046540">
    <property type="term" value="C:U4/U6 x U5 tri-snRNP complex"/>
    <property type="evidence" value="ECO:0007669"/>
    <property type="project" value="TreeGrafter"/>
</dbReference>
<dbReference type="AlphaFoldDB" id="A0A090M082"/>
<dbReference type="RefSeq" id="XP_003078793.2">
    <property type="nucleotide sequence ID" value="XM_003078745.2"/>
</dbReference>
<gene>
    <name evidence="6" type="ORF">OT_ostta04g02570</name>
</gene>
<dbReference type="Proteomes" id="UP000009170">
    <property type="component" value="Unassembled WGS sequence"/>
</dbReference>
<keyword evidence="4" id="KW-0539">Nucleus</keyword>
<evidence type="ECO:0000256" key="3">
    <source>
        <dbReference type="ARBA" id="ARBA00022833"/>
    </source>
</evidence>
<evidence type="ECO:0000256" key="2">
    <source>
        <dbReference type="ARBA" id="ARBA00022771"/>
    </source>
</evidence>
<dbReference type="GO" id="GO:0005681">
    <property type="term" value="C:spliceosomal complex"/>
    <property type="evidence" value="ECO:0007669"/>
    <property type="project" value="InterPro"/>
</dbReference>
<keyword evidence="3" id="KW-0862">Zinc</keyword>
<dbReference type="GO" id="GO:0000398">
    <property type="term" value="P:mRNA splicing, via spliceosome"/>
    <property type="evidence" value="ECO:0007669"/>
    <property type="project" value="InterPro"/>
</dbReference>
<accession>A0A090M082</accession>
<comment type="caution">
    <text evidence="6">The sequence shown here is derived from an EMBL/GenBank/DDBJ whole genome shotgun (WGS) entry which is preliminary data.</text>
</comment>
<dbReference type="OrthoDB" id="30343at2759"/>
<keyword evidence="7" id="KW-1185">Reference proteome</keyword>
<evidence type="ECO:0000256" key="5">
    <source>
        <dbReference type="SAM" id="Coils"/>
    </source>
</evidence>